<comment type="caution">
    <text evidence="2">The sequence shown here is derived from an EMBL/GenBank/DDBJ whole genome shotgun (WGS) entry which is preliminary data.</text>
</comment>
<feature type="signal peptide" evidence="1">
    <location>
        <begin position="1"/>
        <end position="22"/>
    </location>
</feature>
<evidence type="ECO:0000256" key="1">
    <source>
        <dbReference type="SAM" id="SignalP"/>
    </source>
</evidence>
<accession>A0A9N9W2Y6</accession>
<protein>
    <submittedName>
        <fullName evidence="2">Uncharacterized protein</fullName>
    </submittedName>
</protein>
<dbReference type="AlphaFoldDB" id="A0A9N9W2Y6"/>
<keyword evidence="3" id="KW-1185">Reference proteome</keyword>
<evidence type="ECO:0000313" key="3">
    <source>
        <dbReference type="Proteomes" id="UP000696573"/>
    </source>
</evidence>
<feature type="chain" id="PRO_5040134705" evidence="1">
    <location>
        <begin position="23"/>
        <end position="82"/>
    </location>
</feature>
<keyword evidence="1" id="KW-0732">Signal</keyword>
<evidence type="ECO:0000313" key="2">
    <source>
        <dbReference type="EMBL" id="CAH0041683.1"/>
    </source>
</evidence>
<dbReference type="EMBL" id="CABFNQ020000764">
    <property type="protein sequence ID" value="CAH0041683.1"/>
    <property type="molecule type" value="Genomic_DNA"/>
</dbReference>
<organism evidence="2 3">
    <name type="scientific">Clonostachys rhizophaga</name>
    <dbReference type="NCBI Taxonomy" id="160324"/>
    <lineage>
        <taxon>Eukaryota</taxon>
        <taxon>Fungi</taxon>
        <taxon>Dikarya</taxon>
        <taxon>Ascomycota</taxon>
        <taxon>Pezizomycotina</taxon>
        <taxon>Sordariomycetes</taxon>
        <taxon>Hypocreomycetidae</taxon>
        <taxon>Hypocreales</taxon>
        <taxon>Bionectriaceae</taxon>
        <taxon>Clonostachys</taxon>
    </lineage>
</organism>
<reference evidence="2" key="1">
    <citation type="submission" date="2021-10" db="EMBL/GenBank/DDBJ databases">
        <authorList>
            <person name="Piombo E."/>
        </authorList>
    </citation>
    <scope>NUCLEOTIDE SEQUENCE</scope>
</reference>
<gene>
    <name evidence="2" type="ORF">CRHIZ90672A_00012225</name>
</gene>
<proteinExistence type="predicted"/>
<name>A0A9N9W2Y6_9HYPO</name>
<sequence>MFAKYSFFFLALATAVLGGVASTPESTNDSAQCKPNGQHCIFNRECCSNYCSWRAGSVCTPQVQKVDPMEEALKAAAEAYLN</sequence>
<dbReference type="Proteomes" id="UP000696573">
    <property type="component" value="Unassembled WGS sequence"/>
</dbReference>